<dbReference type="FunFam" id="1.10.730.10:FF:000006">
    <property type="entry name" value="Arginyl-tRNA synthetase 2, mitochondrial"/>
    <property type="match status" value="1"/>
</dbReference>
<feature type="non-terminal residue" evidence="12">
    <location>
        <position position="101"/>
    </location>
</feature>
<dbReference type="InterPro" id="IPR008909">
    <property type="entry name" value="DALR_anticod-bd"/>
</dbReference>
<keyword evidence="13" id="KW-1185">Reference proteome</keyword>
<dbReference type="SMART" id="SM00836">
    <property type="entry name" value="DALR_1"/>
    <property type="match status" value="1"/>
</dbReference>
<keyword evidence="3 12" id="KW-0436">Ligase</keyword>
<dbReference type="OrthoDB" id="68056at2759"/>
<dbReference type="EC" id="6.1.1.19" evidence="2"/>
<dbReference type="GO" id="GO:0006420">
    <property type="term" value="P:arginyl-tRNA aminoacylation"/>
    <property type="evidence" value="ECO:0007669"/>
    <property type="project" value="InterPro"/>
</dbReference>
<dbReference type="GO" id="GO:0005739">
    <property type="term" value="C:mitochondrion"/>
    <property type="evidence" value="ECO:0007669"/>
    <property type="project" value="TreeGrafter"/>
</dbReference>
<sequence>KCGFDLCTDCELQSLVEPEAISLIAHLAKFDEVIYKTYADLEPCILVHYLFLLRNEIGRAIKVLPVKGSNPYVGRARLLLFHAAQLVLKKSLRILGITPLD</sequence>
<reference evidence="12 13" key="1">
    <citation type="submission" date="2013-11" db="EMBL/GenBank/DDBJ databases">
        <title>Genome sequencing of Stegodyphus mimosarum.</title>
        <authorList>
            <person name="Bechsgaard J."/>
        </authorList>
    </citation>
    <scope>NUCLEOTIDE SEQUENCE [LARGE SCALE GENOMIC DNA]</scope>
</reference>
<gene>
    <name evidence="12" type="ORF">X975_08898</name>
</gene>
<evidence type="ECO:0000256" key="10">
    <source>
        <dbReference type="ARBA" id="ARBA00049595"/>
    </source>
</evidence>
<comment type="function">
    <text evidence="10">Catalyzes the attachment of arginine to tRNA(Arg) in a two-step reaction: arginine is first activated by ATP to form Arg-AMP and then transferred to the acceptor end of tRNA(Arg).</text>
</comment>
<dbReference type="Proteomes" id="UP000054359">
    <property type="component" value="Unassembled WGS sequence"/>
</dbReference>
<dbReference type="AlphaFoldDB" id="A0A087UWW0"/>
<keyword evidence="6" id="KW-0648">Protein biosynthesis</keyword>
<protein>
    <recommendedName>
        <fullName evidence="8">Probable arginine--tRNA ligase, mitochondrial</fullName>
        <ecNumber evidence="2">6.1.1.19</ecNumber>
    </recommendedName>
</protein>
<evidence type="ECO:0000256" key="9">
    <source>
        <dbReference type="ARBA" id="ARBA00049339"/>
    </source>
</evidence>
<proteinExistence type="inferred from homology"/>
<feature type="domain" description="DALR anticodon binding" evidence="11">
    <location>
        <begin position="1"/>
        <end position="100"/>
    </location>
</feature>
<evidence type="ECO:0000313" key="13">
    <source>
        <dbReference type="Proteomes" id="UP000054359"/>
    </source>
</evidence>
<evidence type="ECO:0000313" key="12">
    <source>
        <dbReference type="EMBL" id="KFM81849.1"/>
    </source>
</evidence>
<comment type="similarity">
    <text evidence="1">Belongs to the class-I aminoacyl-tRNA synthetase family.</text>
</comment>
<dbReference type="SUPFAM" id="SSF47323">
    <property type="entry name" value="Anticodon-binding domain of a subclass of class I aminoacyl-tRNA synthetases"/>
    <property type="match status" value="1"/>
</dbReference>
<dbReference type="PANTHER" id="PTHR11956">
    <property type="entry name" value="ARGINYL-TRNA SYNTHETASE"/>
    <property type="match status" value="1"/>
</dbReference>
<feature type="non-terminal residue" evidence="12">
    <location>
        <position position="1"/>
    </location>
</feature>
<dbReference type="EMBL" id="KK122058">
    <property type="protein sequence ID" value="KFM81849.1"/>
    <property type="molecule type" value="Genomic_DNA"/>
</dbReference>
<dbReference type="Gene3D" id="1.10.730.10">
    <property type="entry name" value="Isoleucyl-tRNA Synthetase, Domain 1"/>
    <property type="match status" value="1"/>
</dbReference>
<comment type="catalytic activity">
    <reaction evidence="9">
        <text>tRNA(Arg) + L-arginine + ATP = L-arginyl-tRNA(Arg) + AMP + diphosphate</text>
        <dbReference type="Rhea" id="RHEA:20301"/>
        <dbReference type="Rhea" id="RHEA-COMP:9658"/>
        <dbReference type="Rhea" id="RHEA-COMP:9673"/>
        <dbReference type="ChEBI" id="CHEBI:30616"/>
        <dbReference type="ChEBI" id="CHEBI:32682"/>
        <dbReference type="ChEBI" id="CHEBI:33019"/>
        <dbReference type="ChEBI" id="CHEBI:78442"/>
        <dbReference type="ChEBI" id="CHEBI:78513"/>
        <dbReference type="ChEBI" id="CHEBI:456215"/>
        <dbReference type="EC" id="6.1.1.19"/>
    </reaction>
</comment>
<dbReference type="InterPro" id="IPR009080">
    <property type="entry name" value="tRNAsynth_Ia_anticodon-bd"/>
</dbReference>
<keyword evidence="4" id="KW-0547">Nucleotide-binding</keyword>
<evidence type="ECO:0000256" key="7">
    <source>
        <dbReference type="ARBA" id="ARBA00023146"/>
    </source>
</evidence>
<name>A0A087UWW0_STEMI</name>
<evidence type="ECO:0000256" key="1">
    <source>
        <dbReference type="ARBA" id="ARBA00005594"/>
    </source>
</evidence>
<dbReference type="InterPro" id="IPR001278">
    <property type="entry name" value="Arg-tRNA-ligase"/>
</dbReference>
<dbReference type="PANTHER" id="PTHR11956:SF11">
    <property type="entry name" value="ARGININE--TRNA LIGASE, MITOCHONDRIAL-RELATED"/>
    <property type="match status" value="1"/>
</dbReference>
<evidence type="ECO:0000256" key="6">
    <source>
        <dbReference type="ARBA" id="ARBA00022917"/>
    </source>
</evidence>
<evidence type="ECO:0000256" key="3">
    <source>
        <dbReference type="ARBA" id="ARBA00022598"/>
    </source>
</evidence>
<keyword evidence="7" id="KW-0030">Aminoacyl-tRNA synthetase</keyword>
<evidence type="ECO:0000256" key="5">
    <source>
        <dbReference type="ARBA" id="ARBA00022840"/>
    </source>
</evidence>
<keyword evidence="5" id="KW-0067">ATP-binding</keyword>
<dbReference type="GO" id="GO:0005524">
    <property type="term" value="F:ATP binding"/>
    <property type="evidence" value="ECO:0007669"/>
    <property type="project" value="UniProtKB-KW"/>
</dbReference>
<dbReference type="Pfam" id="PF05746">
    <property type="entry name" value="DALR_1"/>
    <property type="match status" value="1"/>
</dbReference>
<dbReference type="GO" id="GO:0032543">
    <property type="term" value="P:mitochondrial translation"/>
    <property type="evidence" value="ECO:0007669"/>
    <property type="project" value="TreeGrafter"/>
</dbReference>
<evidence type="ECO:0000256" key="4">
    <source>
        <dbReference type="ARBA" id="ARBA00022741"/>
    </source>
</evidence>
<dbReference type="OMA" id="YADLEPC"/>
<evidence type="ECO:0000256" key="8">
    <source>
        <dbReference type="ARBA" id="ARBA00039495"/>
    </source>
</evidence>
<evidence type="ECO:0000259" key="11">
    <source>
        <dbReference type="SMART" id="SM00836"/>
    </source>
</evidence>
<dbReference type="GO" id="GO:0004814">
    <property type="term" value="F:arginine-tRNA ligase activity"/>
    <property type="evidence" value="ECO:0007669"/>
    <property type="project" value="UniProtKB-EC"/>
</dbReference>
<evidence type="ECO:0000256" key="2">
    <source>
        <dbReference type="ARBA" id="ARBA00012837"/>
    </source>
</evidence>
<organism evidence="12 13">
    <name type="scientific">Stegodyphus mimosarum</name>
    <name type="common">African social velvet spider</name>
    <dbReference type="NCBI Taxonomy" id="407821"/>
    <lineage>
        <taxon>Eukaryota</taxon>
        <taxon>Metazoa</taxon>
        <taxon>Ecdysozoa</taxon>
        <taxon>Arthropoda</taxon>
        <taxon>Chelicerata</taxon>
        <taxon>Arachnida</taxon>
        <taxon>Araneae</taxon>
        <taxon>Araneomorphae</taxon>
        <taxon>Entelegynae</taxon>
        <taxon>Eresoidea</taxon>
        <taxon>Eresidae</taxon>
        <taxon>Stegodyphus</taxon>
    </lineage>
</organism>
<accession>A0A087UWW0</accession>
<dbReference type="STRING" id="407821.A0A087UWW0"/>